<evidence type="ECO:0000313" key="2">
    <source>
        <dbReference type="Proteomes" id="UP000805704"/>
    </source>
</evidence>
<comment type="caution">
    <text evidence="1">The sequence shown here is derived from an EMBL/GenBank/DDBJ whole genome shotgun (WGS) entry which is preliminary data.</text>
</comment>
<evidence type="ECO:0000313" key="1">
    <source>
        <dbReference type="EMBL" id="KAG8014375.1"/>
    </source>
</evidence>
<name>A0ACB7FIS3_NIBAL</name>
<dbReference type="EMBL" id="CM024798">
    <property type="protein sequence ID" value="KAG8014375.1"/>
    <property type="molecule type" value="Genomic_DNA"/>
</dbReference>
<accession>A0ACB7FIS3</accession>
<keyword evidence="2" id="KW-1185">Reference proteome</keyword>
<protein>
    <submittedName>
        <fullName evidence="1">Uncharacterized protein</fullName>
    </submittedName>
</protein>
<proteinExistence type="predicted"/>
<reference evidence="1" key="1">
    <citation type="submission" date="2020-04" db="EMBL/GenBank/DDBJ databases">
        <title>A chromosome-scale assembly and high-density genetic map of the yellow drum (Nibea albiflora) genome.</title>
        <authorList>
            <person name="Xu D."/>
            <person name="Zhang W."/>
            <person name="Chen R."/>
            <person name="Tan P."/>
            <person name="Wang L."/>
            <person name="Song H."/>
            <person name="Tian L."/>
            <person name="Zhu Q."/>
            <person name="Wang B."/>
        </authorList>
    </citation>
    <scope>NUCLEOTIDE SEQUENCE</scope>
    <source>
        <strain evidence="1">ZJHYS-2018</strain>
    </source>
</reference>
<organism evidence="1 2">
    <name type="scientific">Nibea albiflora</name>
    <name type="common">Yellow drum</name>
    <name type="synonym">Corvina albiflora</name>
    <dbReference type="NCBI Taxonomy" id="240163"/>
    <lineage>
        <taxon>Eukaryota</taxon>
        <taxon>Metazoa</taxon>
        <taxon>Chordata</taxon>
        <taxon>Craniata</taxon>
        <taxon>Vertebrata</taxon>
        <taxon>Euteleostomi</taxon>
        <taxon>Actinopterygii</taxon>
        <taxon>Neopterygii</taxon>
        <taxon>Teleostei</taxon>
        <taxon>Neoteleostei</taxon>
        <taxon>Acanthomorphata</taxon>
        <taxon>Eupercaria</taxon>
        <taxon>Sciaenidae</taxon>
        <taxon>Nibea</taxon>
    </lineage>
</organism>
<sequence>MCKRAAEKLEVPWPVAVAEPTRSRYEGKRLPLARSAVKQLIPVFPELLAELSKTWSNYPYSNRSPIPGAASLPRLRPQCSANRLLELPPSRRISRCQSGRNSPALPFRRGGSPERAGRENLPPRP</sequence>
<gene>
    <name evidence="1" type="ORF">GBF38_017525</name>
</gene>
<dbReference type="Proteomes" id="UP000805704">
    <property type="component" value="Chromosome 10"/>
</dbReference>